<sequence>MTNKVATPLDKIRPLNPPSGWVTLPTHYACTSASPPASQPGGDTNDGPIPFIDGLTPQDSPPSTTPQDNPSTPDEQCQNSPIIERHRPRRKQFG</sequence>
<dbReference type="HOGENOM" id="CLU_2385964_0_0_1"/>
<name>M1WEF4_CLAP2</name>
<evidence type="ECO:0000256" key="1">
    <source>
        <dbReference type="SAM" id="MobiDB-lite"/>
    </source>
</evidence>
<keyword evidence="3" id="KW-1185">Reference proteome</keyword>
<organism evidence="2 3">
    <name type="scientific">Claviceps purpurea (strain 20.1)</name>
    <name type="common">Ergot fungus</name>
    <name type="synonym">Sphacelia segetum</name>
    <dbReference type="NCBI Taxonomy" id="1111077"/>
    <lineage>
        <taxon>Eukaryota</taxon>
        <taxon>Fungi</taxon>
        <taxon>Dikarya</taxon>
        <taxon>Ascomycota</taxon>
        <taxon>Pezizomycotina</taxon>
        <taxon>Sordariomycetes</taxon>
        <taxon>Hypocreomycetidae</taxon>
        <taxon>Hypocreales</taxon>
        <taxon>Clavicipitaceae</taxon>
        <taxon>Claviceps</taxon>
    </lineage>
</organism>
<dbReference type="VEuPathDB" id="FungiDB:CPUR_06856"/>
<evidence type="ECO:0000313" key="2">
    <source>
        <dbReference type="EMBL" id="CCE35426.1"/>
    </source>
</evidence>
<proteinExistence type="predicted"/>
<gene>
    <name evidence="2" type="ORF">CPUR_06856</name>
</gene>
<accession>M1WEF4</accession>
<feature type="region of interest" description="Disordered" evidence="1">
    <location>
        <begin position="1"/>
        <end position="94"/>
    </location>
</feature>
<dbReference type="EMBL" id="CAGA01000191">
    <property type="protein sequence ID" value="CCE35426.1"/>
    <property type="molecule type" value="Genomic_DNA"/>
</dbReference>
<feature type="compositionally biased region" description="Polar residues" evidence="1">
    <location>
        <begin position="69"/>
        <end position="81"/>
    </location>
</feature>
<comment type="caution">
    <text evidence="2">The sequence shown here is derived from an EMBL/GenBank/DDBJ whole genome shotgun (WGS) entry which is preliminary data.</text>
</comment>
<evidence type="ECO:0000313" key="3">
    <source>
        <dbReference type="Proteomes" id="UP000016801"/>
    </source>
</evidence>
<dbReference type="AlphaFoldDB" id="M1WEF4"/>
<protein>
    <submittedName>
        <fullName evidence="2">Uncharacterized protein</fullName>
    </submittedName>
</protein>
<dbReference type="Proteomes" id="UP000016801">
    <property type="component" value="Unassembled WGS sequence"/>
</dbReference>
<reference evidence="2 3" key="1">
    <citation type="journal article" date="2013" name="PLoS Genet.">
        <title>Plant-symbiotic fungi as chemical engineers: Multi-genome analysis of the Clavicipitaceae reveals dynamics of alkaloid loci.</title>
        <authorList>
            <person name="Schardl C.L."/>
            <person name="Young C.A."/>
            <person name="Hesse U."/>
            <person name="Amyotte S.G."/>
            <person name="Andreeva K."/>
            <person name="Calie P.J."/>
            <person name="Fleetwood D.J."/>
            <person name="Haws D.C."/>
            <person name="Moore N."/>
            <person name="Oeser B."/>
            <person name="Panaccione D.G."/>
            <person name="Schweri K.K."/>
            <person name="Voisey C.R."/>
            <person name="Farman M.L."/>
            <person name="Jaromczyk J.W."/>
            <person name="Roe B.A."/>
            <person name="O'Sullivan D.M."/>
            <person name="Scott B."/>
            <person name="Tudzynski P."/>
            <person name="An Z."/>
            <person name="Arnaoudova E.G."/>
            <person name="Bullock C.T."/>
            <person name="Charlton N.D."/>
            <person name="Chen L."/>
            <person name="Cox M."/>
            <person name="Dinkins R.D."/>
            <person name="Florea S."/>
            <person name="Glenn A.E."/>
            <person name="Gordon A."/>
            <person name="Gueldener U."/>
            <person name="Harris D.R."/>
            <person name="Hollin W."/>
            <person name="Jaromczyk J."/>
            <person name="Johnson R.D."/>
            <person name="Khan A.K."/>
            <person name="Leistner E."/>
            <person name="Leuchtmann A."/>
            <person name="Li C."/>
            <person name="Liu J."/>
            <person name="Liu J."/>
            <person name="Liu M."/>
            <person name="Mace W."/>
            <person name="Machado C."/>
            <person name="Nagabhyru P."/>
            <person name="Pan J."/>
            <person name="Schmid J."/>
            <person name="Sugawara K."/>
            <person name="Steiner U."/>
            <person name="Takach J.E."/>
            <person name="Tanaka E."/>
            <person name="Webb J.S."/>
            <person name="Wilson E.V."/>
            <person name="Wiseman J.L."/>
            <person name="Yoshida R."/>
            <person name="Zeng Z."/>
        </authorList>
    </citation>
    <scope>NUCLEOTIDE SEQUENCE [LARGE SCALE GENOMIC DNA]</scope>
    <source>
        <strain evidence="2 3">20.1</strain>
    </source>
</reference>